<organism evidence="1 2">
    <name type="scientific">Persea americana</name>
    <name type="common">Avocado</name>
    <dbReference type="NCBI Taxonomy" id="3435"/>
    <lineage>
        <taxon>Eukaryota</taxon>
        <taxon>Viridiplantae</taxon>
        <taxon>Streptophyta</taxon>
        <taxon>Embryophyta</taxon>
        <taxon>Tracheophyta</taxon>
        <taxon>Spermatophyta</taxon>
        <taxon>Magnoliopsida</taxon>
        <taxon>Magnoliidae</taxon>
        <taxon>Laurales</taxon>
        <taxon>Lauraceae</taxon>
        <taxon>Persea</taxon>
    </lineage>
</organism>
<gene>
    <name evidence="1" type="ORF">MRB53_026141</name>
</gene>
<evidence type="ECO:0000313" key="2">
    <source>
        <dbReference type="Proteomes" id="UP001234297"/>
    </source>
</evidence>
<proteinExistence type="predicted"/>
<reference evidence="1 2" key="1">
    <citation type="journal article" date="2022" name="Hortic Res">
        <title>A haplotype resolved chromosomal level avocado genome allows analysis of novel avocado genes.</title>
        <authorList>
            <person name="Nath O."/>
            <person name="Fletcher S.J."/>
            <person name="Hayward A."/>
            <person name="Shaw L.M."/>
            <person name="Masouleh A.K."/>
            <person name="Furtado A."/>
            <person name="Henry R.J."/>
            <person name="Mitter N."/>
        </authorList>
    </citation>
    <scope>NUCLEOTIDE SEQUENCE [LARGE SCALE GENOMIC DNA]</scope>
    <source>
        <strain evidence="2">cv. Hass</strain>
    </source>
</reference>
<dbReference type="Proteomes" id="UP001234297">
    <property type="component" value="Chromosome 8"/>
</dbReference>
<dbReference type="EMBL" id="CM056816">
    <property type="protein sequence ID" value="KAJ8632805.1"/>
    <property type="molecule type" value="Genomic_DNA"/>
</dbReference>
<name>A0ACC2LH56_PERAE</name>
<accession>A0ACC2LH56</accession>
<sequence>MHNVFPAIVWPECGERVVKEEEMCGVFSEIDWPGYGERESSERGGDARRLPGDLLAWLWRERAEKEEETRSVLRKRRRCAVMPPVITSVDPVKRSQSGNVPKLDVLSMWSAYR</sequence>
<evidence type="ECO:0000313" key="1">
    <source>
        <dbReference type="EMBL" id="KAJ8632805.1"/>
    </source>
</evidence>
<protein>
    <submittedName>
        <fullName evidence="1">Uncharacterized protein</fullName>
    </submittedName>
</protein>
<keyword evidence="2" id="KW-1185">Reference proteome</keyword>
<comment type="caution">
    <text evidence="1">The sequence shown here is derived from an EMBL/GenBank/DDBJ whole genome shotgun (WGS) entry which is preliminary data.</text>
</comment>